<evidence type="ECO:0000313" key="2">
    <source>
        <dbReference type="Proteomes" id="UP000799777"/>
    </source>
</evidence>
<dbReference type="AlphaFoldDB" id="A0A9P4H7P0"/>
<name>A0A9P4H7P0_9PLEO</name>
<dbReference type="OrthoDB" id="5314997at2759"/>
<dbReference type="Proteomes" id="UP000799777">
    <property type="component" value="Unassembled WGS sequence"/>
</dbReference>
<organism evidence="1 2">
    <name type="scientific">Setomelanomma holmii</name>
    <dbReference type="NCBI Taxonomy" id="210430"/>
    <lineage>
        <taxon>Eukaryota</taxon>
        <taxon>Fungi</taxon>
        <taxon>Dikarya</taxon>
        <taxon>Ascomycota</taxon>
        <taxon>Pezizomycotina</taxon>
        <taxon>Dothideomycetes</taxon>
        <taxon>Pleosporomycetidae</taxon>
        <taxon>Pleosporales</taxon>
        <taxon>Pleosporineae</taxon>
        <taxon>Phaeosphaeriaceae</taxon>
        <taxon>Setomelanomma</taxon>
    </lineage>
</organism>
<protein>
    <submittedName>
        <fullName evidence="1">Uncharacterized protein</fullName>
    </submittedName>
</protein>
<comment type="caution">
    <text evidence="1">The sequence shown here is derived from an EMBL/GenBank/DDBJ whole genome shotgun (WGS) entry which is preliminary data.</text>
</comment>
<keyword evidence="2" id="KW-1185">Reference proteome</keyword>
<reference evidence="1" key="1">
    <citation type="journal article" date="2020" name="Stud. Mycol.">
        <title>101 Dothideomycetes genomes: a test case for predicting lifestyles and emergence of pathogens.</title>
        <authorList>
            <person name="Haridas S."/>
            <person name="Albert R."/>
            <person name="Binder M."/>
            <person name="Bloem J."/>
            <person name="Labutti K."/>
            <person name="Salamov A."/>
            <person name="Andreopoulos B."/>
            <person name="Baker S."/>
            <person name="Barry K."/>
            <person name="Bills G."/>
            <person name="Bluhm B."/>
            <person name="Cannon C."/>
            <person name="Castanera R."/>
            <person name="Culley D."/>
            <person name="Daum C."/>
            <person name="Ezra D."/>
            <person name="Gonzalez J."/>
            <person name="Henrissat B."/>
            <person name="Kuo A."/>
            <person name="Liang C."/>
            <person name="Lipzen A."/>
            <person name="Lutzoni F."/>
            <person name="Magnuson J."/>
            <person name="Mondo S."/>
            <person name="Nolan M."/>
            <person name="Ohm R."/>
            <person name="Pangilinan J."/>
            <person name="Park H.-J."/>
            <person name="Ramirez L."/>
            <person name="Alfaro M."/>
            <person name="Sun H."/>
            <person name="Tritt A."/>
            <person name="Yoshinaga Y."/>
            <person name="Zwiers L.-H."/>
            <person name="Turgeon B."/>
            <person name="Goodwin S."/>
            <person name="Spatafora J."/>
            <person name="Crous P."/>
            <person name="Grigoriev I."/>
        </authorList>
    </citation>
    <scope>NUCLEOTIDE SEQUENCE</scope>
    <source>
        <strain evidence="1">CBS 110217</strain>
    </source>
</reference>
<accession>A0A9P4H7P0</accession>
<sequence>MSTFTRFLELPTELRVIIYERISTFASEYTARATVTVRALDCGSMATFHSFSITSIQKKLPVALLATNSLVYSEARAIIKAKMRKFEPEMLEPIRLIIDYRGQVASKGLEPREAIEAVLAPRERLLQHTATLPRSCHQILIALPTGAPERVMSRFKYQLFNDLVDWTLATEASSKILGTGNTGVSGSTPRQYIDLMQRAMENRAEMRKRRRVGACEISGYVVDLENLVEKEWTAWLESWKDL</sequence>
<evidence type="ECO:0000313" key="1">
    <source>
        <dbReference type="EMBL" id="KAF2028447.1"/>
    </source>
</evidence>
<dbReference type="EMBL" id="ML978212">
    <property type="protein sequence ID" value="KAF2028447.1"/>
    <property type="molecule type" value="Genomic_DNA"/>
</dbReference>
<proteinExistence type="predicted"/>
<gene>
    <name evidence="1" type="ORF">EK21DRAFT_113786</name>
</gene>